<dbReference type="PANTHER" id="PTHR37938">
    <property type="entry name" value="BLL0215 PROTEIN"/>
    <property type="match status" value="1"/>
</dbReference>
<evidence type="ECO:0000256" key="1">
    <source>
        <dbReference type="SAM" id="Phobius"/>
    </source>
</evidence>
<keyword evidence="1" id="KW-0472">Membrane</keyword>
<dbReference type="RefSeq" id="WP_149320477.1">
    <property type="nucleotide sequence ID" value="NZ_JARWAH010000001.1"/>
</dbReference>
<feature type="transmembrane region" description="Helical" evidence="1">
    <location>
        <begin position="51"/>
        <end position="74"/>
    </location>
</feature>
<comment type="caution">
    <text evidence="3">The sequence shown here is derived from an EMBL/GenBank/DDBJ whole genome shotgun (WGS) entry which is preliminary data.</text>
</comment>
<organism evidence="3 4">
    <name type="scientific">Halomonas eurihalina</name>
    <dbReference type="NCBI Taxonomy" id="42566"/>
    <lineage>
        <taxon>Bacteria</taxon>
        <taxon>Pseudomonadati</taxon>
        <taxon>Pseudomonadota</taxon>
        <taxon>Gammaproteobacteria</taxon>
        <taxon>Oceanospirillales</taxon>
        <taxon>Halomonadaceae</taxon>
        <taxon>Halomonas</taxon>
    </lineage>
</organism>
<dbReference type="EMBL" id="VTPU01000001">
    <property type="protein sequence ID" value="TZG41283.1"/>
    <property type="molecule type" value="Genomic_DNA"/>
</dbReference>
<feature type="domain" description="YdbS-like PH" evidence="2">
    <location>
        <begin position="73"/>
        <end position="151"/>
    </location>
</feature>
<accession>A0A5D9DCQ2</accession>
<dbReference type="InterPro" id="IPR005182">
    <property type="entry name" value="YdbS-like_PH"/>
</dbReference>
<gene>
    <name evidence="3" type="ORF">FZZ93_01060</name>
</gene>
<evidence type="ECO:0000313" key="4">
    <source>
        <dbReference type="Proteomes" id="UP000324260"/>
    </source>
</evidence>
<feature type="transmembrane region" description="Helical" evidence="1">
    <location>
        <begin position="20"/>
        <end position="39"/>
    </location>
</feature>
<dbReference type="Proteomes" id="UP000324260">
    <property type="component" value="Unassembled WGS sequence"/>
</dbReference>
<evidence type="ECO:0000259" key="2">
    <source>
        <dbReference type="Pfam" id="PF03703"/>
    </source>
</evidence>
<evidence type="ECO:0000313" key="3">
    <source>
        <dbReference type="EMBL" id="TZG41283.1"/>
    </source>
</evidence>
<proteinExistence type="predicted"/>
<sequence length="154" mass="17112">MAYVDSTLMSGEKVEHRARLHWIILVVPLTWLVVAYYLFTLDVSEESSTILAMLGTFAMLVFIVKEISAIITYFTTELAVTSRRVIAKKGLIRRKTAELNHSKVEGMNVDQSVLGRLLNYGTLNVNGTGAGRTPVSGVKAPLDFRRRALELIDA</sequence>
<name>A0A5D9DCQ2_HALER</name>
<keyword evidence="1" id="KW-0812">Transmembrane</keyword>
<dbReference type="AlphaFoldDB" id="A0A5D9DCQ2"/>
<dbReference type="OrthoDB" id="3378680at2"/>
<dbReference type="Pfam" id="PF03703">
    <property type="entry name" value="bPH_2"/>
    <property type="match status" value="1"/>
</dbReference>
<keyword evidence="4" id="KW-1185">Reference proteome</keyword>
<reference evidence="3 4" key="1">
    <citation type="submission" date="2019-08" db="EMBL/GenBank/DDBJ databases">
        <title>Draft Genome Sequence of Halomonas eurihalina Isolated from Preserved Hide-surface.</title>
        <authorList>
            <person name="Hussain S.A."/>
            <person name="Xu A."/>
            <person name="Sarker M."/>
            <person name="Sommers C."/>
        </authorList>
    </citation>
    <scope>NUCLEOTIDE SEQUENCE [LARGE SCALE GENOMIC DNA]</scope>
    <source>
        <strain evidence="3 4">MS1</strain>
    </source>
</reference>
<keyword evidence="1" id="KW-1133">Transmembrane helix</keyword>
<protein>
    <submittedName>
        <fullName evidence="3">PH domain-containing protein</fullName>
    </submittedName>
</protein>
<dbReference type="PANTHER" id="PTHR37938:SF1">
    <property type="entry name" value="BLL0215 PROTEIN"/>
    <property type="match status" value="1"/>
</dbReference>